<feature type="non-terminal residue" evidence="10">
    <location>
        <position position="1"/>
    </location>
</feature>
<keyword evidence="4" id="KW-0812">Transmembrane</keyword>
<dbReference type="AlphaFoldDB" id="R7V9T0"/>
<gene>
    <name evidence="10" type="ORF">CAPTEDRAFT_200701</name>
</gene>
<dbReference type="Pfam" id="PF03567">
    <property type="entry name" value="Sulfotransfer_2"/>
    <property type="match status" value="1"/>
</dbReference>
<evidence type="ECO:0000256" key="5">
    <source>
        <dbReference type="ARBA" id="ARBA00022989"/>
    </source>
</evidence>
<keyword evidence="8 9" id="KW-0325">Glycoprotein</keyword>
<dbReference type="Gene3D" id="3.40.50.300">
    <property type="entry name" value="P-loop containing nucleotide triphosphate hydrolases"/>
    <property type="match status" value="1"/>
</dbReference>
<evidence type="ECO:0000256" key="2">
    <source>
        <dbReference type="ARBA" id="ARBA00006339"/>
    </source>
</evidence>
<evidence type="ECO:0000256" key="6">
    <source>
        <dbReference type="ARBA" id="ARBA00023034"/>
    </source>
</evidence>
<dbReference type="GO" id="GO:0008146">
    <property type="term" value="F:sulfotransferase activity"/>
    <property type="evidence" value="ECO:0007669"/>
    <property type="project" value="InterPro"/>
</dbReference>
<evidence type="ECO:0000313" key="10">
    <source>
        <dbReference type="EMBL" id="ELU15349.1"/>
    </source>
</evidence>
<dbReference type="PANTHER" id="PTHR12137">
    <property type="entry name" value="CARBOHYDRATE SULFOTRANSFERASE"/>
    <property type="match status" value="1"/>
</dbReference>
<dbReference type="GO" id="GO:0000139">
    <property type="term" value="C:Golgi membrane"/>
    <property type="evidence" value="ECO:0007669"/>
    <property type="project" value="UniProtKB-SubCell"/>
</dbReference>
<dbReference type="EnsemblMetazoa" id="CapteT200701">
    <property type="protein sequence ID" value="CapteP200701"/>
    <property type="gene ID" value="CapteG200701"/>
</dbReference>
<keyword evidence="12" id="KW-1185">Reference proteome</keyword>
<reference evidence="10 12" key="2">
    <citation type="journal article" date="2013" name="Nature">
        <title>Insights into bilaterian evolution from three spiralian genomes.</title>
        <authorList>
            <person name="Simakov O."/>
            <person name="Marletaz F."/>
            <person name="Cho S.J."/>
            <person name="Edsinger-Gonzales E."/>
            <person name="Havlak P."/>
            <person name="Hellsten U."/>
            <person name="Kuo D.H."/>
            <person name="Larsson T."/>
            <person name="Lv J."/>
            <person name="Arendt D."/>
            <person name="Savage R."/>
            <person name="Osoegawa K."/>
            <person name="de Jong P."/>
            <person name="Grimwood J."/>
            <person name="Chapman J.A."/>
            <person name="Shapiro H."/>
            <person name="Aerts A."/>
            <person name="Otillar R.P."/>
            <person name="Terry A.Y."/>
            <person name="Boore J.L."/>
            <person name="Grigoriev I.V."/>
            <person name="Lindberg D.R."/>
            <person name="Seaver E.C."/>
            <person name="Weisblat D.A."/>
            <person name="Putnam N.H."/>
            <person name="Rokhsar D.S."/>
        </authorList>
    </citation>
    <scope>NUCLEOTIDE SEQUENCE</scope>
    <source>
        <strain evidence="10 12">I ESC-2004</strain>
    </source>
</reference>
<keyword evidence="6 9" id="KW-0333">Golgi apparatus</keyword>
<dbReference type="EMBL" id="KB293815">
    <property type="protein sequence ID" value="ELU15349.1"/>
    <property type="molecule type" value="Genomic_DNA"/>
</dbReference>
<protein>
    <recommendedName>
        <fullName evidence="9">Carbohydrate sulfotransferase</fullName>
        <ecNumber evidence="9">2.8.2.-</ecNumber>
    </recommendedName>
</protein>
<evidence type="ECO:0000256" key="8">
    <source>
        <dbReference type="ARBA" id="ARBA00023180"/>
    </source>
</evidence>
<dbReference type="HOGENOM" id="CLU_043398_0_1_1"/>
<reference evidence="12" key="1">
    <citation type="submission" date="2012-12" db="EMBL/GenBank/DDBJ databases">
        <authorList>
            <person name="Hellsten U."/>
            <person name="Grimwood J."/>
            <person name="Chapman J.A."/>
            <person name="Shapiro H."/>
            <person name="Aerts A."/>
            <person name="Otillar R.P."/>
            <person name="Terry A.Y."/>
            <person name="Boore J.L."/>
            <person name="Simakov O."/>
            <person name="Marletaz F."/>
            <person name="Cho S.-J."/>
            <person name="Edsinger-Gonzales E."/>
            <person name="Havlak P."/>
            <person name="Kuo D.-H."/>
            <person name="Larsson T."/>
            <person name="Lv J."/>
            <person name="Arendt D."/>
            <person name="Savage R."/>
            <person name="Osoegawa K."/>
            <person name="de Jong P."/>
            <person name="Lindberg D.R."/>
            <person name="Seaver E.C."/>
            <person name="Weisblat D.A."/>
            <person name="Putnam N.H."/>
            <person name="Grigoriev I.V."/>
            <person name="Rokhsar D.S."/>
        </authorList>
    </citation>
    <scope>NUCLEOTIDE SEQUENCE</scope>
    <source>
        <strain evidence="12">I ESC-2004</strain>
    </source>
</reference>
<dbReference type="EMBL" id="AMQN01037805">
    <property type="status" value="NOT_ANNOTATED_CDS"/>
    <property type="molecule type" value="Genomic_DNA"/>
</dbReference>
<evidence type="ECO:0000256" key="4">
    <source>
        <dbReference type="ARBA" id="ARBA00022692"/>
    </source>
</evidence>
<dbReference type="OMA" id="MCHPCLL"/>
<evidence type="ECO:0000313" key="11">
    <source>
        <dbReference type="EnsemblMetazoa" id="CapteP200701"/>
    </source>
</evidence>
<comment type="similarity">
    <text evidence="2 9">Belongs to the sulfotransferase 2 family.</text>
</comment>
<comment type="subcellular location">
    <subcellularLocation>
        <location evidence="1 9">Golgi apparatus membrane</location>
        <topology evidence="1 9">Single-pass type II membrane protein</topology>
    </subcellularLocation>
</comment>
<dbReference type="EC" id="2.8.2.-" evidence="9"/>
<dbReference type="InterPro" id="IPR018392">
    <property type="entry name" value="LysM"/>
</dbReference>
<keyword evidence="3 9" id="KW-0808">Transferase</keyword>
<dbReference type="STRING" id="283909.R7V9T0"/>
<evidence type="ECO:0000256" key="7">
    <source>
        <dbReference type="ARBA" id="ARBA00023136"/>
    </source>
</evidence>
<keyword evidence="9" id="KW-0735">Signal-anchor</keyword>
<evidence type="ECO:0000313" key="12">
    <source>
        <dbReference type="Proteomes" id="UP000014760"/>
    </source>
</evidence>
<accession>R7V9T0</accession>
<evidence type="ECO:0000256" key="9">
    <source>
        <dbReference type="RuleBase" id="RU364020"/>
    </source>
</evidence>
<keyword evidence="9" id="KW-0119">Carbohydrate metabolism</keyword>
<dbReference type="GO" id="GO:0016051">
    <property type="term" value="P:carbohydrate biosynthetic process"/>
    <property type="evidence" value="ECO:0007669"/>
    <property type="project" value="InterPro"/>
</dbReference>
<dbReference type="InterPro" id="IPR018011">
    <property type="entry name" value="Carb_sulfotrans_8-10"/>
</dbReference>
<dbReference type="PANTHER" id="PTHR12137:SF54">
    <property type="entry name" value="CARBOHYDRATE SULFOTRANSFERASE"/>
    <property type="match status" value="1"/>
</dbReference>
<name>R7V9T0_CAPTE</name>
<evidence type="ECO:0000256" key="1">
    <source>
        <dbReference type="ARBA" id="ARBA00004323"/>
    </source>
</evidence>
<sequence length="249" mass="29049">KYKIFYCEIQKSGASSWKYLLMKLSSNSTEIKGGAHDIPNLKSHKVTFMKRGDTIWDIAKRYKDYYKVISVRHPLDRLISAYKDKMLDHPERGMSRVPIKTMLERRISAKIRIDDPRYVNIPTWEEFVWFVTRTPARDPHWMKYNDLCHPCVMQYDYIAKMETLESDVEHVLDQIGAPALTIGHSNESKGKNLTKTKTDYLKELDATGSLDALWNHFSKDADMFGYKFDRENFQTLCESSVNHSLGYCG</sequence>
<dbReference type="CDD" id="cd00118">
    <property type="entry name" value="LysM"/>
    <property type="match status" value="1"/>
</dbReference>
<organism evidence="10">
    <name type="scientific">Capitella teleta</name>
    <name type="common">Polychaete worm</name>
    <dbReference type="NCBI Taxonomy" id="283909"/>
    <lineage>
        <taxon>Eukaryota</taxon>
        <taxon>Metazoa</taxon>
        <taxon>Spiralia</taxon>
        <taxon>Lophotrochozoa</taxon>
        <taxon>Annelida</taxon>
        <taxon>Polychaeta</taxon>
        <taxon>Sedentaria</taxon>
        <taxon>Scolecida</taxon>
        <taxon>Capitellidae</taxon>
        <taxon>Capitella</taxon>
    </lineage>
</organism>
<dbReference type="OrthoDB" id="2019940at2759"/>
<proteinExistence type="inferred from homology"/>
<reference evidence="11" key="3">
    <citation type="submission" date="2015-06" db="UniProtKB">
        <authorList>
            <consortium name="EnsemblMetazoa"/>
        </authorList>
    </citation>
    <scope>IDENTIFICATION</scope>
</reference>
<dbReference type="Proteomes" id="UP000014760">
    <property type="component" value="Unassembled WGS sequence"/>
</dbReference>
<evidence type="ECO:0000256" key="3">
    <source>
        <dbReference type="ARBA" id="ARBA00022679"/>
    </source>
</evidence>
<dbReference type="InterPro" id="IPR005331">
    <property type="entry name" value="Sulfotransferase"/>
</dbReference>
<dbReference type="InterPro" id="IPR027417">
    <property type="entry name" value="P-loop_NTPase"/>
</dbReference>
<keyword evidence="7" id="KW-0472">Membrane</keyword>
<keyword evidence="5" id="KW-1133">Transmembrane helix</keyword>